<dbReference type="Pfam" id="PF16026">
    <property type="entry name" value="MIEAP"/>
    <property type="match status" value="1"/>
</dbReference>
<feature type="region of interest" description="Disordered" evidence="2">
    <location>
        <begin position="276"/>
        <end position="296"/>
    </location>
</feature>
<evidence type="ECO:0000313" key="5">
    <source>
        <dbReference type="Proteomes" id="UP001634394"/>
    </source>
</evidence>
<reference evidence="4 5" key="1">
    <citation type="submission" date="2024-11" db="EMBL/GenBank/DDBJ databases">
        <title>Chromosome-level genome assembly of the freshwater bivalve Anodonta woodiana.</title>
        <authorList>
            <person name="Chen X."/>
        </authorList>
    </citation>
    <scope>NUCLEOTIDE SEQUENCE [LARGE SCALE GENOMIC DNA]</scope>
    <source>
        <strain evidence="4">MN2024</strain>
        <tissue evidence="4">Gills</tissue>
    </source>
</reference>
<keyword evidence="5" id="KW-1185">Reference proteome</keyword>
<evidence type="ECO:0000313" key="4">
    <source>
        <dbReference type="EMBL" id="KAL3879245.1"/>
    </source>
</evidence>
<protein>
    <recommendedName>
        <fullName evidence="3">Mitochondria-eating protein C-terminal domain-containing protein</fullName>
    </recommendedName>
</protein>
<name>A0ABD3WZ57_SINWO</name>
<dbReference type="InterPro" id="IPR031981">
    <property type="entry name" value="MIEAP_C"/>
</dbReference>
<feature type="domain" description="Mitochondria-eating protein C-terminal" evidence="3">
    <location>
        <begin position="79"/>
        <end position="271"/>
    </location>
</feature>
<dbReference type="AlphaFoldDB" id="A0ABD3WZ57"/>
<feature type="coiled-coil region" evidence="1">
    <location>
        <begin position="28"/>
        <end position="62"/>
    </location>
</feature>
<dbReference type="EMBL" id="JBJQND010000004">
    <property type="protein sequence ID" value="KAL3879245.1"/>
    <property type="molecule type" value="Genomic_DNA"/>
</dbReference>
<feature type="non-terminal residue" evidence="4">
    <location>
        <position position="1"/>
    </location>
</feature>
<gene>
    <name evidence="4" type="ORF">ACJMK2_031550</name>
</gene>
<comment type="caution">
    <text evidence="4">The sequence shown here is derived from an EMBL/GenBank/DDBJ whole genome shotgun (WGS) entry which is preliminary data.</text>
</comment>
<evidence type="ECO:0000256" key="2">
    <source>
        <dbReference type="SAM" id="MobiDB-lite"/>
    </source>
</evidence>
<keyword evidence="1" id="KW-0175">Coiled coil</keyword>
<accession>A0ABD3WZ57</accession>
<proteinExistence type="predicted"/>
<evidence type="ECO:0000259" key="3">
    <source>
        <dbReference type="Pfam" id="PF16026"/>
    </source>
</evidence>
<evidence type="ECO:0000256" key="1">
    <source>
        <dbReference type="SAM" id="Coils"/>
    </source>
</evidence>
<organism evidence="4 5">
    <name type="scientific">Sinanodonta woodiana</name>
    <name type="common">Chinese pond mussel</name>
    <name type="synonym">Anodonta woodiana</name>
    <dbReference type="NCBI Taxonomy" id="1069815"/>
    <lineage>
        <taxon>Eukaryota</taxon>
        <taxon>Metazoa</taxon>
        <taxon>Spiralia</taxon>
        <taxon>Lophotrochozoa</taxon>
        <taxon>Mollusca</taxon>
        <taxon>Bivalvia</taxon>
        <taxon>Autobranchia</taxon>
        <taxon>Heteroconchia</taxon>
        <taxon>Palaeoheterodonta</taxon>
        <taxon>Unionida</taxon>
        <taxon>Unionoidea</taxon>
        <taxon>Unionidae</taxon>
        <taxon>Unioninae</taxon>
        <taxon>Sinanodonta</taxon>
    </lineage>
</organism>
<dbReference type="Proteomes" id="UP001634394">
    <property type="component" value="Unassembled WGS sequence"/>
</dbReference>
<sequence length="296" mass="34716">GKFSKNDEELNRVRKVKYYANGDLDEISKRYEEKLQMYSRKVEQLEKEKNDLQIRLSSYDAARMTNENPYITDLDDPNRPTTISERYSELYDNHWTDAFVKLQDKHHLAENEAIDFLLDVLYVSFVECKQVRLQRERAVQALNQYIGADGDDQDLTVLEVMKTIKYAKRTNIKRMQKVFKESVEKKLLKKMKYEQMLHDIRPYLDECVEVCLLMNIQEPPLELRGVISSGSPHFDVSAFRSYTKSGKKMYYVVWPALHLCYDGPLVCKGIAQGMPEPSEAHKTKKGKVKDRQTEHN</sequence>